<dbReference type="GO" id="GO:0016020">
    <property type="term" value="C:membrane"/>
    <property type="evidence" value="ECO:0007669"/>
    <property type="project" value="UniProtKB-SubCell"/>
</dbReference>
<keyword evidence="11" id="KW-0511">Multifunctional enzyme</keyword>
<feature type="non-terminal residue" evidence="16">
    <location>
        <position position="337"/>
    </location>
</feature>
<evidence type="ECO:0000256" key="13">
    <source>
        <dbReference type="ARBA" id="ARBA00044770"/>
    </source>
</evidence>
<accession>A0A834MBI5</accession>
<keyword evidence="6" id="KW-0812">Transmembrane</keyword>
<reference evidence="16" key="1">
    <citation type="submission" date="2020-08" db="EMBL/GenBank/DDBJ databases">
        <title>Genome sequencing and assembly of the red palm weevil Rhynchophorus ferrugineus.</title>
        <authorList>
            <person name="Dias G.B."/>
            <person name="Bergman C.M."/>
            <person name="Manee M."/>
        </authorList>
    </citation>
    <scope>NUCLEOTIDE SEQUENCE</scope>
    <source>
        <strain evidence="16">AA-2017</strain>
        <tissue evidence="16">Whole larva</tissue>
    </source>
</reference>
<dbReference type="Gene3D" id="2.40.50.140">
    <property type="entry name" value="Nucleic acid-binding proteins"/>
    <property type="match status" value="1"/>
</dbReference>
<comment type="subcellular location">
    <subcellularLocation>
        <location evidence="1">Membrane</location>
    </subcellularLocation>
</comment>
<dbReference type="Proteomes" id="UP000625711">
    <property type="component" value="Unassembled WGS sequence"/>
</dbReference>
<dbReference type="AlphaFoldDB" id="A0A834MBI5"/>
<evidence type="ECO:0000256" key="5">
    <source>
        <dbReference type="ARBA" id="ARBA00022679"/>
    </source>
</evidence>
<dbReference type="GO" id="GO:0008955">
    <property type="term" value="F:peptidoglycan glycosyltransferase activity"/>
    <property type="evidence" value="ECO:0007669"/>
    <property type="project" value="UniProtKB-EC"/>
</dbReference>
<dbReference type="PANTHER" id="PTHR32282">
    <property type="entry name" value="BINDING PROTEIN TRANSPEPTIDASE, PUTATIVE-RELATED"/>
    <property type="match status" value="1"/>
</dbReference>
<dbReference type="InterPro" id="IPR050396">
    <property type="entry name" value="Glycosyltr_51/Transpeptidase"/>
</dbReference>
<evidence type="ECO:0000256" key="11">
    <source>
        <dbReference type="ARBA" id="ARBA00023268"/>
    </source>
</evidence>
<organism evidence="16 17">
    <name type="scientific">Rhynchophorus ferrugineus</name>
    <name type="common">Red palm weevil</name>
    <name type="synonym">Curculio ferrugineus</name>
    <dbReference type="NCBI Taxonomy" id="354439"/>
    <lineage>
        <taxon>Eukaryota</taxon>
        <taxon>Metazoa</taxon>
        <taxon>Ecdysozoa</taxon>
        <taxon>Arthropoda</taxon>
        <taxon>Hexapoda</taxon>
        <taxon>Insecta</taxon>
        <taxon>Pterygota</taxon>
        <taxon>Neoptera</taxon>
        <taxon>Endopterygota</taxon>
        <taxon>Coleoptera</taxon>
        <taxon>Polyphaga</taxon>
        <taxon>Cucujiformia</taxon>
        <taxon>Curculionidae</taxon>
        <taxon>Dryophthorinae</taxon>
        <taxon>Rhynchophorus</taxon>
    </lineage>
</organism>
<evidence type="ECO:0000313" key="17">
    <source>
        <dbReference type="Proteomes" id="UP000625711"/>
    </source>
</evidence>
<dbReference type="PANTHER" id="PTHR32282:SF27">
    <property type="entry name" value="PENICILLIN-BINDING PROTEIN 1A"/>
    <property type="match status" value="1"/>
</dbReference>
<dbReference type="FunFam" id="1.10.3810.10:FF:000003">
    <property type="entry name" value="Penicillin-binding protein 1a"/>
    <property type="match status" value="1"/>
</dbReference>
<keyword evidence="3" id="KW-0645">Protease</keyword>
<sequence length="337" mass="38199">MYLYIAPSLPDINHLQKAPLEKPLQIYTKDNILIAEFGEKLSIPVQYANIPPNLIHAFLAAEDSSFFEHNGVSFKGLGRVATETLGGAYQTGGSTITMQVAKNYYLSPERTLRRKLTEIFLARKIEQNLSKQDIFTLYVNKIFLGKNAYGIQAAARIYYNKTLDQLTLAEMAMIAGLPKAPSKYNPVANPERALERRNWILGRMLQLGYIQQSQYEAAIAEPIQLQLRNRKVLTKYPYLAELVRQELVSKLGNNIMNSGLKVYTTVNSHRQEIAEEAVRKGLEAYDRRHGWRGAEAHDKPLKDFFTIANMYPAKVTKVNNSSFEAILKDGKTVTVPW</sequence>
<dbReference type="Gene3D" id="1.10.3810.10">
    <property type="entry name" value="Biosynthetic peptidoglycan transglycosylase-like"/>
    <property type="match status" value="1"/>
</dbReference>
<keyword evidence="4" id="KW-0328">Glycosyltransferase</keyword>
<keyword evidence="9" id="KW-1133">Transmembrane helix</keyword>
<evidence type="ECO:0000256" key="7">
    <source>
        <dbReference type="ARBA" id="ARBA00022960"/>
    </source>
</evidence>
<keyword evidence="8" id="KW-0573">Peptidoglycan synthesis</keyword>
<keyword evidence="10" id="KW-0472">Membrane</keyword>
<dbReference type="Gene3D" id="3.40.710.10">
    <property type="entry name" value="DD-peptidase/beta-lactamase superfamily"/>
    <property type="match status" value="1"/>
</dbReference>
<dbReference type="SUPFAM" id="SSF53955">
    <property type="entry name" value="Lysozyme-like"/>
    <property type="match status" value="1"/>
</dbReference>
<comment type="caution">
    <text evidence="16">The sequence shown here is derived from an EMBL/GenBank/DDBJ whole genome shotgun (WGS) entry which is preliminary data.</text>
</comment>
<evidence type="ECO:0000313" key="16">
    <source>
        <dbReference type="EMBL" id="KAF7277603.1"/>
    </source>
</evidence>
<dbReference type="GO" id="GO:0071555">
    <property type="term" value="P:cell wall organization"/>
    <property type="evidence" value="ECO:0007669"/>
    <property type="project" value="UniProtKB-KW"/>
</dbReference>
<evidence type="ECO:0000256" key="3">
    <source>
        <dbReference type="ARBA" id="ARBA00022670"/>
    </source>
</evidence>
<proteinExistence type="predicted"/>
<dbReference type="EMBL" id="JAACXV010000575">
    <property type="protein sequence ID" value="KAF7277603.1"/>
    <property type="molecule type" value="Genomic_DNA"/>
</dbReference>
<keyword evidence="3" id="KW-0378">Hydrolase</keyword>
<name>A0A834MBI5_RHYFE</name>
<dbReference type="GO" id="GO:0008360">
    <property type="term" value="P:regulation of cell shape"/>
    <property type="evidence" value="ECO:0007669"/>
    <property type="project" value="UniProtKB-KW"/>
</dbReference>
<dbReference type="GO" id="GO:0004180">
    <property type="term" value="F:carboxypeptidase activity"/>
    <property type="evidence" value="ECO:0007669"/>
    <property type="project" value="UniProtKB-KW"/>
</dbReference>
<dbReference type="GO" id="GO:0006508">
    <property type="term" value="P:proteolysis"/>
    <property type="evidence" value="ECO:0007669"/>
    <property type="project" value="UniProtKB-KW"/>
</dbReference>
<gene>
    <name evidence="16" type="ORF">GWI33_003277</name>
</gene>
<dbReference type="Pfam" id="PF00912">
    <property type="entry name" value="Transgly"/>
    <property type="match status" value="1"/>
</dbReference>
<comment type="catalytic activity">
    <reaction evidence="14">
        <text>[GlcNAc-(1-&gt;4)-Mur2Ac(oyl-L-Ala-gamma-D-Glu-L-Lys-D-Ala-D-Ala)](n)-di-trans,octa-cis-undecaprenyl diphosphate + beta-D-GlcNAc-(1-&gt;4)-Mur2Ac(oyl-L-Ala-gamma-D-Glu-L-Lys-D-Ala-D-Ala)-di-trans,octa-cis-undecaprenyl diphosphate = [GlcNAc-(1-&gt;4)-Mur2Ac(oyl-L-Ala-gamma-D-Glu-L-Lys-D-Ala-D-Ala)](n+1)-di-trans,octa-cis-undecaprenyl diphosphate + di-trans,octa-cis-undecaprenyl diphosphate + H(+)</text>
        <dbReference type="Rhea" id="RHEA:23708"/>
        <dbReference type="Rhea" id="RHEA-COMP:9602"/>
        <dbReference type="Rhea" id="RHEA-COMP:9603"/>
        <dbReference type="ChEBI" id="CHEBI:15378"/>
        <dbReference type="ChEBI" id="CHEBI:58405"/>
        <dbReference type="ChEBI" id="CHEBI:60033"/>
        <dbReference type="ChEBI" id="CHEBI:78435"/>
        <dbReference type="EC" id="2.4.99.28"/>
    </reaction>
</comment>
<evidence type="ECO:0000259" key="15">
    <source>
        <dbReference type="Pfam" id="PF00912"/>
    </source>
</evidence>
<evidence type="ECO:0000256" key="14">
    <source>
        <dbReference type="ARBA" id="ARBA00049902"/>
    </source>
</evidence>
<keyword evidence="2" id="KW-0121">Carboxypeptidase</keyword>
<dbReference type="InterPro" id="IPR012340">
    <property type="entry name" value="NA-bd_OB-fold"/>
</dbReference>
<dbReference type="InterPro" id="IPR012338">
    <property type="entry name" value="Beta-lactam/transpept-like"/>
</dbReference>
<dbReference type="EC" id="2.4.99.28" evidence="13"/>
<dbReference type="InterPro" id="IPR036950">
    <property type="entry name" value="PBP_transglycosylase"/>
</dbReference>
<evidence type="ECO:0000256" key="9">
    <source>
        <dbReference type="ARBA" id="ARBA00022989"/>
    </source>
</evidence>
<evidence type="ECO:0000256" key="1">
    <source>
        <dbReference type="ARBA" id="ARBA00004370"/>
    </source>
</evidence>
<keyword evidence="7" id="KW-0133">Cell shape</keyword>
<dbReference type="InterPro" id="IPR001264">
    <property type="entry name" value="Glyco_trans_51"/>
</dbReference>
<dbReference type="SUPFAM" id="SSF56601">
    <property type="entry name" value="beta-lactamase/transpeptidase-like"/>
    <property type="match status" value="1"/>
</dbReference>
<keyword evidence="12" id="KW-0961">Cell wall biogenesis/degradation</keyword>
<feature type="domain" description="Glycosyl transferase family 51" evidence="15">
    <location>
        <begin position="33"/>
        <end position="204"/>
    </location>
</feature>
<dbReference type="OrthoDB" id="8121444at2759"/>
<keyword evidence="5" id="KW-0808">Transferase</keyword>
<evidence type="ECO:0000256" key="8">
    <source>
        <dbReference type="ARBA" id="ARBA00022984"/>
    </source>
</evidence>
<evidence type="ECO:0000256" key="10">
    <source>
        <dbReference type="ARBA" id="ARBA00023136"/>
    </source>
</evidence>
<dbReference type="InterPro" id="IPR023346">
    <property type="entry name" value="Lysozyme-like_dom_sf"/>
</dbReference>
<evidence type="ECO:0000256" key="2">
    <source>
        <dbReference type="ARBA" id="ARBA00022645"/>
    </source>
</evidence>
<evidence type="ECO:0000256" key="4">
    <source>
        <dbReference type="ARBA" id="ARBA00022676"/>
    </source>
</evidence>
<evidence type="ECO:0000256" key="6">
    <source>
        <dbReference type="ARBA" id="ARBA00022692"/>
    </source>
</evidence>
<evidence type="ECO:0000256" key="12">
    <source>
        <dbReference type="ARBA" id="ARBA00023316"/>
    </source>
</evidence>
<keyword evidence="17" id="KW-1185">Reference proteome</keyword>
<protein>
    <recommendedName>
        <fullName evidence="13">peptidoglycan glycosyltransferase</fullName>
        <ecNumber evidence="13">2.4.99.28</ecNumber>
    </recommendedName>
</protein>